<accession>A0AAN3AB18</accession>
<reference evidence="2 3" key="1">
    <citation type="submission" date="2007-03" db="EMBL/GenBank/DDBJ databases">
        <authorList>
            <person name="Fulton L."/>
            <person name="Clifton S."/>
            <person name="Fulton B."/>
            <person name="Xu J."/>
            <person name="Minx P."/>
            <person name="Pepin K.H."/>
            <person name="Johnson M."/>
            <person name="Thiruvilangam P."/>
            <person name="Bhonagiri V."/>
            <person name="Nash W.E."/>
            <person name="Mardis E.R."/>
            <person name="Wilson R.K."/>
        </authorList>
    </citation>
    <scope>NUCLEOTIDE SEQUENCE [LARGE SCALE GENOMIC DNA]</scope>
    <source>
        <strain evidence="3">ATCC 8483 / DSM 1896 / JCM 5824 / BCRC 10623 / CCUG 4943 / NCTC 11153</strain>
    </source>
</reference>
<name>A0AAN3AB18_BACO1</name>
<keyword evidence="1" id="KW-1133">Transmembrane helix</keyword>
<organism evidence="2 3">
    <name type="scientific">Bacteroides ovatus (strain ATCC 8483 / DSM 1896 / JCM 5824 / BCRC 10623 / CCUG 4943 / NCTC 11153)</name>
    <dbReference type="NCBI Taxonomy" id="411476"/>
    <lineage>
        <taxon>Bacteria</taxon>
        <taxon>Pseudomonadati</taxon>
        <taxon>Bacteroidota</taxon>
        <taxon>Bacteroidia</taxon>
        <taxon>Bacteroidales</taxon>
        <taxon>Bacteroidaceae</taxon>
        <taxon>Bacteroides</taxon>
    </lineage>
</organism>
<reference evidence="3" key="2">
    <citation type="submission" date="2007-04" db="EMBL/GenBank/DDBJ databases">
        <title>Draft genome sequence of Bacteroides ovatus (ATCC 8483).</title>
        <authorList>
            <person name="Sudarsanam P."/>
            <person name="Ley R."/>
            <person name="Guruge J."/>
            <person name="Turnbaugh P.J."/>
            <person name="Mahowald M."/>
            <person name="Liep D."/>
            <person name="Gordon J."/>
        </authorList>
    </citation>
    <scope>NUCLEOTIDE SEQUENCE [LARGE SCALE GENOMIC DNA]</scope>
    <source>
        <strain evidence="3">ATCC 8483 / DSM 1896 / JCM 5824 / BCRC 10623 / CCUG 4943 / NCTC 11153</strain>
    </source>
</reference>
<dbReference type="AlphaFoldDB" id="A0AAN3AB18"/>
<evidence type="ECO:0000256" key="1">
    <source>
        <dbReference type="SAM" id="Phobius"/>
    </source>
</evidence>
<dbReference type="Proteomes" id="UP000005475">
    <property type="component" value="Unassembled WGS sequence"/>
</dbReference>
<protein>
    <submittedName>
        <fullName evidence="2">Uncharacterized protein</fullName>
    </submittedName>
</protein>
<evidence type="ECO:0000313" key="2">
    <source>
        <dbReference type="EMBL" id="EDO13284.1"/>
    </source>
</evidence>
<comment type="caution">
    <text evidence="2">The sequence shown here is derived from an EMBL/GenBank/DDBJ whole genome shotgun (WGS) entry which is preliminary data.</text>
</comment>
<keyword evidence="1" id="KW-0812">Transmembrane</keyword>
<gene>
    <name evidence="2" type="ORF">BACOVA_01030</name>
</gene>
<feature type="transmembrane region" description="Helical" evidence="1">
    <location>
        <begin position="20"/>
        <end position="41"/>
    </location>
</feature>
<proteinExistence type="predicted"/>
<keyword evidence="1" id="KW-0472">Membrane</keyword>
<evidence type="ECO:0000313" key="3">
    <source>
        <dbReference type="Proteomes" id="UP000005475"/>
    </source>
</evidence>
<sequence length="57" mass="6484">METFWSLNTGSGRIRRFFGFAFLICLKNNVFVLGCLLLDFFNSPSGEFTQPLAFPTN</sequence>
<dbReference type="EMBL" id="AAXF02000040">
    <property type="protein sequence ID" value="EDO13284.1"/>
    <property type="molecule type" value="Genomic_DNA"/>
</dbReference>